<name>A0A9D4L724_DREPO</name>
<protein>
    <submittedName>
        <fullName evidence="1">Uncharacterized protein</fullName>
    </submittedName>
</protein>
<comment type="caution">
    <text evidence="1">The sequence shown here is derived from an EMBL/GenBank/DDBJ whole genome shotgun (WGS) entry which is preliminary data.</text>
</comment>
<reference evidence="1" key="2">
    <citation type="submission" date="2020-11" db="EMBL/GenBank/DDBJ databases">
        <authorList>
            <person name="McCartney M.A."/>
            <person name="Auch B."/>
            <person name="Kono T."/>
            <person name="Mallez S."/>
            <person name="Becker A."/>
            <person name="Gohl D.M."/>
            <person name="Silverstein K.A.T."/>
            <person name="Koren S."/>
            <person name="Bechman K.B."/>
            <person name="Herman A."/>
            <person name="Abrahante J.E."/>
            <person name="Garbe J."/>
        </authorList>
    </citation>
    <scope>NUCLEOTIDE SEQUENCE</scope>
    <source>
        <strain evidence="1">Duluth1</strain>
        <tissue evidence="1">Whole animal</tissue>
    </source>
</reference>
<gene>
    <name evidence="1" type="ORF">DPMN_095274</name>
</gene>
<dbReference type="Proteomes" id="UP000828390">
    <property type="component" value="Unassembled WGS sequence"/>
</dbReference>
<organism evidence="1 2">
    <name type="scientific">Dreissena polymorpha</name>
    <name type="common">Zebra mussel</name>
    <name type="synonym">Mytilus polymorpha</name>
    <dbReference type="NCBI Taxonomy" id="45954"/>
    <lineage>
        <taxon>Eukaryota</taxon>
        <taxon>Metazoa</taxon>
        <taxon>Spiralia</taxon>
        <taxon>Lophotrochozoa</taxon>
        <taxon>Mollusca</taxon>
        <taxon>Bivalvia</taxon>
        <taxon>Autobranchia</taxon>
        <taxon>Heteroconchia</taxon>
        <taxon>Euheterodonta</taxon>
        <taxon>Imparidentia</taxon>
        <taxon>Neoheterodontei</taxon>
        <taxon>Myida</taxon>
        <taxon>Dreissenoidea</taxon>
        <taxon>Dreissenidae</taxon>
        <taxon>Dreissena</taxon>
    </lineage>
</organism>
<reference evidence="1" key="1">
    <citation type="journal article" date="2019" name="bioRxiv">
        <title>The Genome of the Zebra Mussel, Dreissena polymorpha: A Resource for Invasive Species Research.</title>
        <authorList>
            <person name="McCartney M.A."/>
            <person name="Auch B."/>
            <person name="Kono T."/>
            <person name="Mallez S."/>
            <person name="Zhang Y."/>
            <person name="Obille A."/>
            <person name="Becker A."/>
            <person name="Abrahante J.E."/>
            <person name="Garbe J."/>
            <person name="Badalamenti J.P."/>
            <person name="Herman A."/>
            <person name="Mangelson H."/>
            <person name="Liachko I."/>
            <person name="Sullivan S."/>
            <person name="Sone E.D."/>
            <person name="Koren S."/>
            <person name="Silverstein K.A.T."/>
            <person name="Beckman K.B."/>
            <person name="Gohl D.M."/>
        </authorList>
    </citation>
    <scope>NUCLEOTIDE SEQUENCE</scope>
    <source>
        <strain evidence="1">Duluth1</strain>
        <tissue evidence="1">Whole animal</tissue>
    </source>
</reference>
<proteinExistence type="predicted"/>
<evidence type="ECO:0000313" key="1">
    <source>
        <dbReference type="EMBL" id="KAH3852756.1"/>
    </source>
</evidence>
<dbReference type="EMBL" id="JAIWYP010000003">
    <property type="protein sequence ID" value="KAH3852756.1"/>
    <property type="molecule type" value="Genomic_DNA"/>
</dbReference>
<accession>A0A9D4L724</accession>
<sequence>MINKTNFAEKLKECFNDFYKPCTIVSSCRSSGIYPVNREVITDEQLKTNLTFSESEKESILSVYEKEPESRSLSEVQISVHEQVLSAYVILSAVLSTPVKQ</sequence>
<keyword evidence="2" id="KW-1185">Reference proteome</keyword>
<evidence type="ECO:0000313" key="2">
    <source>
        <dbReference type="Proteomes" id="UP000828390"/>
    </source>
</evidence>
<dbReference type="AlphaFoldDB" id="A0A9D4L724"/>